<name>A0ABY6GCN9_9BURK</name>
<evidence type="ECO:0000313" key="2">
    <source>
        <dbReference type="Proteomes" id="UP001162800"/>
    </source>
</evidence>
<dbReference type="RefSeq" id="WP_231043284.1">
    <property type="nucleotide sequence ID" value="NZ_CP106881.1"/>
</dbReference>
<sequence>MTQLWKHGVPILLLTAMVVGCGGNSSDGPGGGTAGGMPTPYSFREAFAKLEASGQLPVLDRSDSIAGPDVNANGVRDDIERHIDSKPDSQAQKNSLKALSRALTQAMTVDTKDKNALRDVTNSINISTGCIWKTYRTGAVASPLGDEIEKLTVNTRRRYDAYMKYNSAMNGAVISAPKGLNCD</sequence>
<accession>A0ABY6GCN9</accession>
<proteinExistence type="predicted"/>
<dbReference type="Proteomes" id="UP001162800">
    <property type="component" value="Chromosome"/>
</dbReference>
<organism evidence="1 2">
    <name type="scientific">Comamonas endophytica</name>
    <dbReference type="NCBI Taxonomy" id="2949090"/>
    <lineage>
        <taxon>Bacteria</taxon>
        <taxon>Pseudomonadati</taxon>
        <taxon>Pseudomonadota</taxon>
        <taxon>Betaproteobacteria</taxon>
        <taxon>Burkholderiales</taxon>
        <taxon>Comamonadaceae</taxon>
        <taxon>Comamonas</taxon>
    </lineage>
</organism>
<evidence type="ECO:0008006" key="3">
    <source>
        <dbReference type="Google" id="ProtNLM"/>
    </source>
</evidence>
<protein>
    <recommendedName>
        <fullName evidence="3">Lipoprotein</fullName>
    </recommendedName>
</protein>
<evidence type="ECO:0000313" key="1">
    <source>
        <dbReference type="EMBL" id="UYG52856.1"/>
    </source>
</evidence>
<dbReference type="EMBL" id="CP106881">
    <property type="protein sequence ID" value="UYG52856.1"/>
    <property type="molecule type" value="Genomic_DNA"/>
</dbReference>
<reference evidence="1" key="1">
    <citation type="submission" date="2022-09" db="EMBL/GenBank/DDBJ databases">
        <title>The complete genome of Acidovorax sp. 5MLIR.</title>
        <authorList>
            <person name="Liu L."/>
            <person name="Yue J."/>
            <person name="Yang F."/>
            <person name="Yuan J."/>
            <person name="Li L."/>
        </authorList>
    </citation>
    <scope>NUCLEOTIDE SEQUENCE</scope>
    <source>
        <strain evidence="1">5MLIR</strain>
    </source>
</reference>
<keyword evidence="2" id="KW-1185">Reference proteome</keyword>
<dbReference type="PROSITE" id="PS51257">
    <property type="entry name" value="PROKAR_LIPOPROTEIN"/>
    <property type="match status" value="1"/>
</dbReference>
<gene>
    <name evidence="1" type="ORF">M9799_06345</name>
</gene>